<dbReference type="InterPro" id="IPR036390">
    <property type="entry name" value="WH_DNA-bd_sf"/>
</dbReference>
<dbReference type="PANTHER" id="PTHR30136:SF24">
    <property type="entry name" value="HTH-TYPE TRANSCRIPTIONAL REPRESSOR ALLR"/>
    <property type="match status" value="1"/>
</dbReference>
<protein>
    <submittedName>
        <fullName evidence="6">IclR family transcriptional regulator</fullName>
    </submittedName>
</protein>
<dbReference type="SMART" id="SM00346">
    <property type="entry name" value="HTH_ICLR"/>
    <property type="match status" value="1"/>
</dbReference>
<sequence>MARVKAPLGPHGRRKAQMSTVKRVQAVDNACRVFEAVAARQPIGVSELSRETGIDKSGVHRIAVTLHQAGWLQPTADRPTRWQLGARILEIAGSARLTRTVERSRWAIRTLRDATGETVLLVAAQGGQLVVVDVADSSATVASMARVGDVMPLFGASASAWFAALPPVPTSAAVVAPTGELDAELIDAARQRGYAVYSANDVTSIGAAVLDASATPIAVMVVLAPDFRISASGVKQVGALVRAAAQDASGS</sequence>
<dbReference type="PROSITE" id="PS51078">
    <property type="entry name" value="ICLR_ED"/>
    <property type="match status" value="1"/>
</dbReference>
<accession>A0ABW4FQ49</accession>
<dbReference type="PROSITE" id="PS51077">
    <property type="entry name" value="HTH_ICLR"/>
    <property type="match status" value="1"/>
</dbReference>
<gene>
    <name evidence="6" type="ORF">ACFSCY_25250</name>
</gene>
<evidence type="ECO:0000259" key="4">
    <source>
        <dbReference type="PROSITE" id="PS51077"/>
    </source>
</evidence>
<dbReference type="InterPro" id="IPR036388">
    <property type="entry name" value="WH-like_DNA-bd_sf"/>
</dbReference>
<evidence type="ECO:0000256" key="1">
    <source>
        <dbReference type="ARBA" id="ARBA00023015"/>
    </source>
</evidence>
<evidence type="ECO:0000256" key="2">
    <source>
        <dbReference type="ARBA" id="ARBA00023125"/>
    </source>
</evidence>
<comment type="caution">
    <text evidence="6">The sequence shown here is derived from an EMBL/GenBank/DDBJ whole genome shotgun (WGS) entry which is preliminary data.</text>
</comment>
<keyword evidence="7" id="KW-1185">Reference proteome</keyword>
<dbReference type="InterPro" id="IPR050707">
    <property type="entry name" value="HTH_MetabolicPath_Reg"/>
</dbReference>
<name>A0ABW4FQ49_9PSEU</name>
<dbReference type="Gene3D" id="1.10.10.10">
    <property type="entry name" value="Winged helix-like DNA-binding domain superfamily/Winged helix DNA-binding domain"/>
    <property type="match status" value="1"/>
</dbReference>
<feature type="domain" description="IclR-ED" evidence="5">
    <location>
        <begin position="87"/>
        <end position="251"/>
    </location>
</feature>
<dbReference type="EMBL" id="JBHUCP010000019">
    <property type="protein sequence ID" value="MFD1532734.1"/>
    <property type="molecule type" value="Genomic_DNA"/>
</dbReference>
<dbReference type="RefSeq" id="WP_343978420.1">
    <property type="nucleotide sequence ID" value="NZ_BAAAJG010000010.1"/>
</dbReference>
<evidence type="ECO:0000256" key="3">
    <source>
        <dbReference type="ARBA" id="ARBA00023163"/>
    </source>
</evidence>
<dbReference type="SUPFAM" id="SSF55781">
    <property type="entry name" value="GAF domain-like"/>
    <property type="match status" value="1"/>
</dbReference>
<keyword evidence="3" id="KW-0804">Transcription</keyword>
<dbReference type="Pfam" id="PF09339">
    <property type="entry name" value="HTH_IclR"/>
    <property type="match status" value="1"/>
</dbReference>
<organism evidence="6 7">
    <name type="scientific">Pseudonocardia aurantiaca</name>
    <dbReference type="NCBI Taxonomy" id="75290"/>
    <lineage>
        <taxon>Bacteria</taxon>
        <taxon>Bacillati</taxon>
        <taxon>Actinomycetota</taxon>
        <taxon>Actinomycetes</taxon>
        <taxon>Pseudonocardiales</taxon>
        <taxon>Pseudonocardiaceae</taxon>
        <taxon>Pseudonocardia</taxon>
    </lineage>
</organism>
<evidence type="ECO:0000313" key="6">
    <source>
        <dbReference type="EMBL" id="MFD1532734.1"/>
    </source>
</evidence>
<reference evidence="7" key="1">
    <citation type="journal article" date="2019" name="Int. J. Syst. Evol. Microbiol.">
        <title>The Global Catalogue of Microorganisms (GCM) 10K type strain sequencing project: providing services to taxonomists for standard genome sequencing and annotation.</title>
        <authorList>
            <consortium name="The Broad Institute Genomics Platform"/>
            <consortium name="The Broad Institute Genome Sequencing Center for Infectious Disease"/>
            <person name="Wu L."/>
            <person name="Ma J."/>
        </authorList>
    </citation>
    <scope>NUCLEOTIDE SEQUENCE [LARGE SCALE GENOMIC DNA]</scope>
    <source>
        <strain evidence="7">JCM 12165</strain>
    </source>
</reference>
<evidence type="ECO:0000313" key="7">
    <source>
        <dbReference type="Proteomes" id="UP001597145"/>
    </source>
</evidence>
<dbReference type="InterPro" id="IPR014757">
    <property type="entry name" value="Tscrpt_reg_IclR_C"/>
</dbReference>
<dbReference type="Pfam" id="PF01614">
    <property type="entry name" value="IclR_C"/>
    <property type="match status" value="1"/>
</dbReference>
<evidence type="ECO:0000259" key="5">
    <source>
        <dbReference type="PROSITE" id="PS51078"/>
    </source>
</evidence>
<dbReference type="PANTHER" id="PTHR30136">
    <property type="entry name" value="HELIX-TURN-HELIX TRANSCRIPTIONAL REGULATOR, ICLR FAMILY"/>
    <property type="match status" value="1"/>
</dbReference>
<dbReference type="Proteomes" id="UP001597145">
    <property type="component" value="Unassembled WGS sequence"/>
</dbReference>
<keyword evidence="1" id="KW-0805">Transcription regulation</keyword>
<feature type="domain" description="HTH iclR-type" evidence="4">
    <location>
        <begin position="24"/>
        <end position="86"/>
    </location>
</feature>
<dbReference type="Gene3D" id="3.30.450.40">
    <property type="match status" value="1"/>
</dbReference>
<dbReference type="InterPro" id="IPR029016">
    <property type="entry name" value="GAF-like_dom_sf"/>
</dbReference>
<keyword evidence="2" id="KW-0238">DNA-binding</keyword>
<proteinExistence type="predicted"/>
<dbReference type="InterPro" id="IPR005471">
    <property type="entry name" value="Tscrpt_reg_IclR_N"/>
</dbReference>
<dbReference type="SUPFAM" id="SSF46785">
    <property type="entry name" value="Winged helix' DNA-binding domain"/>
    <property type="match status" value="1"/>
</dbReference>